<keyword evidence="5" id="KW-0732">Signal</keyword>
<accession>A0ABT4YWD6</accession>
<keyword evidence="2 4" id="KW-0479">Metal-binding</keyword>
<evidence type="ECO:0000313" key="7">
    <source>
        <dbReference type="EMBL" id="MDB1125881.1"/>
    </source>
</evidence>
<dbReference type="InterPro" id="IPR010538">
    <property type="entry name" value="DHOR"/>
</dbReference>
<feature type="domain" description="Cytochrome c" evidence="6">
    <location>
        <begin position="345"/>
        <end position="488"/>
    </location>
</feature>
<keyword evidence="1 4" id="KW-0349">Heme</keyword>
<dbReference type="PANTHER" id="PTHR30600">
    <property type="entry name" value="CYTOCHROME C PEROXIDASE-RELATED"/>
    <property type="match status" value="1"/>
</dbReference>
<evidence type="ECO:0000256" key="4">
    <source>
        <dbReference type="PROSITE-ProRule" id="PRU00433"/>
    </source>
</evidence>
<dbReference type="Pfam" id="PF06537">
    <property type="entry name" value="DHOR"/>
    <property type="match status" value="1"/>
</dbReference>
<sequence>MKKSFIPLICVFSVTVFAAEVDQKQHLSAGDTSVKSEFASAFSSPSANMKAGKSLLQFHGGNKFFEEPWAQSAGSVSSQDGLGPLFNNNACQDCHVRDGRGHASESVNGQRGTDFNSMLLRASKSDISEEQKAAINQSLVANVPDTCIGGQLQHQANFGIKKEASQAVSYDYQYITFADGDSIELRKPIWHIKANGCEINDDTVLSARVAPPMIGLGLLALIDAQQVIDNQDIDDKNNDGISGRANFVWSIADNGVILGRFGWKAGQPTIHQQVAGAFLGDMGLTTELFKIENCMPKQKDCLEAPTGNSDTTGEYNYEVSSRILDKVTFYSNHLSVPQRRNAYAEDVLAGKALFNEIGCNQCHNESYTTVSSVEFPELSEQKIYPYTDMLLHDMGIELTDFDKNSQFVKGDIQVEFLAQANEWRTPPLWGLGLTQTVDPNATFLHDGRARTIMEAILWHGGEAQPQQQAVLKLDKTERENLIRFLRDL</sequence>
<evidence type="ECO:0000256" key="3">
    <source>
        <dbReference type="ARBA" id="ARBA00023004"/>
    </source>
</evidence>
<evidence type="ECO:0000256" key="5">
    <source>
        <dbReference type="SAM" id="SignalP"/>
    </source>
</evidence>
<proteinExistence type="predicted"/>
<dbReference type="Gene3D" id="1.10.760.10">
    <property type="entry name" value="Cytochrome c-like domain"/>
    <property type="match status" value="1"/>
</dbReference>
<dbReference type="PROSITE" id="PS51007">
    <property type="entry name" value="CYTC"/>
    <property type="match status" value="1"/>
</dbReference>
<dbReference type="InterPro" id="IPR009056">
    <property type="entry name" value="Cyt_c-like_dom"/>
</dbReference>
<dbReference type="RefSeq" id="WP_272139999.1">
    <property type="nucleotide sequence ID" value="NZ_JAQLOI010000003.1"/>
</dbReference>
<evidence type="ECO:0000256" key="2">
    <source>
        <dbReference type="ARBA" id="ARBA00022723"/>
    </source>
</evidence>
<dbReference type="EMBL" id="JAQLOI010000003">
    <property type="protein sequence ID" value="MDB1125881.1"/>
    <property type="molecule type" value="Genomic_DNA"/>
</dbReference>
<gene>
    <name evidence="7" type="ORF">PGX00_20335</name>
</gene>
<dbReference type="Proteomes" id="UP001210678">
    <property type="component" value="Unassembled WGS sequence"/>
</dbReference>
<feature type="chain" id="PRO_5046507786" evidence="5">
    <location>
        <begin position="19"/>
        <end position="488"/>
    </location>
</feature>
<dbReference type="InterPro" id="IPR051395">
    <property type="entry name" value="Cytochrome_c_Peroxidase/MauG"/>
</dbReference>
<reference evidence="7 8" key="1">
    <citation type="submission" date="2023-01" db="EMBL/GenBank/DDBJ databases">
        <title>Vibrio sp. KJ40-1 sp.nov, isolated from marine algae.</title>
        <authorList>
            <person name="Butt M."/>
            <person name="Kim J.M.J."/>
            <person name="Jeon C.O.C."/>
        </authorList>
    </citation>
    <scope>NUCLEOTIDE SEQUENCE [LARGE SCALE GENOMIC DNA]</scope>
    <source>
        <strain evidence="7 8">KJ40-1</strain>
    </source>
</reference>
<dbReference type="SUPFAM" id="SSF46626">
    <property type="entry name" value="Cytochrome c"/>
    <property type="match status" value="1"/>
</dbReference>
<keyword evidence="3 4" id="KW-0408">Iron</keyword>
<organism evidence="7 8">
    <name type="scientific">Vibrio algarum</name>
    <dbReference type="NCBI Taxonomy" id="3020714"/>
    <lineage>
        <taxon>Bacteria</taxon>
        <taxon>Pseudomonadati</taxon>
        <taxon>Pseudomonadota</taxon>
        <taxon>Gammaproteobacteria</taxon>
        <taxon>Vibrionales</taxon>
        <taxon>Vibrionaceae</taxon>
        <taxon>Vibrio</taxon>
    </lineage>
</organism>
<dbReference type="InterPro" id="IPR036909">
    <property type="entry name" value="Cyt_c-like_dom_sf"/>
</dbReference>
<evidence type="ECO:0000259" key="6">
    <source>
        <dbReference type="PROSITE" id="PS51007"/>
    </source>
</evidence>
<comment type="caution">
    <text evidence="7">The sequence shown here is derived from an EMBL/GenBank/DDBJ whole genome shotgun (WGS) entry which is preliminary data.</text>
</comment>
<name>A0ABT4YWD6_9VIBR</name>
<feature type="signal peptide" evidence="5">
    <location>
        <begin position="1"/>
        <end position="18"/>
    </location>
</feature>
<dbReference type="PANTHER" id="PTHR30600:SF4">
    <property type="entry name" value="CYTOCHROME C DOMAIN-CONTAINING PROTEIN"/>
    <property type="match status" value="1"/>
</dbReference>
<keyword evidence="8" id="KW-1185">Reference proteome</keyword>
<evidence type="ECO:0000313" key="8">
    <source>
        <dbReference type="Proteomes" id="UP001210678"/>
    </source>
</evidence>
<evidence type="ECO:0000256" key="1">
    <source>
        <dbReference type="ARBA" id="ARBA00022617"/>
    </source>
</evidence>
<dbReference type="PIRSF" id="PIRSF028099">
    <property type="entry name" value="DUF1111"/>
    <property type="match status" value="1"/>
</dbReference>
<protein>
    <submittedName>
        <fullName evidence="7">Di-heme oxidoredictase family protein</fullName>
    </submittedName>
</protein>